<dbReference type="InterPro" id="IPR003593">
    <property type="entry name" value="AAA+_ATPase"/>
</dbReference>
<keyword evidence="2" id="KW-0547">Nucleotide-binding</keyword>
<dbReference type="GO" id="GO:0016887">
    <property type="term" value="F:ATP hydrolysis activity"/>
    <property type="evidence" value="ECO:0007669"/>
    <property type="project" value="InterPro"/>
</dbReference>
<proteinExistence type="predicted"/>
<evidence type="ECO:0000313" key="7">
    <source>
        <dbReference type="Proteomes" id="UP000199344"/>
    </source>
</evidence>
<keyword evidence="1" id="KW-0813">Transport</keyword>
<dbReference type="SMART" id="SM00382">
    <property type="entry name" value="AAA"/>
    <property type="match status" value="1"/>
</dbReference>
<evidence type="ECO:0000313" key="6">
    <source>
        <dbReference type="EMBL" id="SDD99549.1"/>
    </source>
</evidence>
<dbReference type="InterPro" id="IPR027417">
    <property type="entry name" value="P-loop_NTPase"/>
</dbReference>
<evidence type="ECO:0000256" key="4">
    <source>
        <dbReference type="SAM" id="MobiDB-lite"/>
    </source>
</evidence>
<organism evidence="6 7">
    <name type="scientific">Paracoccus isoporae</name>
    <dbReference type="NCBI Taxonomy" id="591205"/>
    <lineage>
        <taxon>Bacteria</taxon>
        <taxon>Pseudomonadati</taxon>
        <taxon>Pseudomonadota</taxon>
        <taxon>Alphaproteobacteria</taxon>
        <taxon>Rhodobacterales</taxon>
        <taxon>Paracoccaceae</taxon>
        <taxon>Paracoccus</taxon>
    </lineage>
</organism>
<dbReference type="PANTHER" id="PTHR24220">
    <property type="entry name" value="IMPORT ATP-BINDING PROTEIN"/>
    <property type="match status" value="1"/>
</dbReference>
<dbReference type="SUPFAM" id="SSF52540">
    <property type="entry name" value="P-loop containing nucleoside triphosphate hydrolases"/>
    <property type="match status" value="1"/>
</dbReference>
<accession>A0A1G6ZA31</accession>
<dbReference type="InterPro" id="IPR015854">
    <property type="entry name" value="ABC_transpr_LolD-like"/>
</dbReference>
<dbReference type="PANTHER" id="PTHR24220:SF659">
    <property type="entry name" value="TRANSPORTER, PUTATIVE-RELATED"/>
    <property type="match status" value="1"/>
</dbReference>
<dbReference type="PROSITE" id="PS50893">
    <property type="entry name" value="ABC_TRANSPORTER_2"/>
    <property type="match status" value="1"/>
</dbReference>
<evidence type="ECO:0000259" key="5">
    <source>
        <dbReference type="PROSITE" id="PS50893"/>
    </source>
</evidence>
<evidence type="ECO:0000256" key="3">
    <source>
        <dbReference type="ARBA" id="ARBA00022840"/>
    </source>
</evidence>
<dbReference type="InterPro" id="IPR003439">
    <property type="entry name" value="ABC_transporter-like_ATP-bd"/>
</dbReference>
<dbReference type="Gene3D" id="3.40.50.300">
    <property type="entry name" value="P-loop containing nucleotide triphosphate hydrolases"/>
    <property type="match status" value="1"/>
</dbReference>
<dbReference type="InterPro" id="IPR017911">
    <property type="entry name" value="MacB-like_ATP-bd"/>
</dbReference>
<dbReference type="GO" id="GO:0022857">
    <property type="term" value="F:transmembrane transporter activity"/>
    <property type="evidence" value="ECO:0007669"/>
    <property type="project" value="TreeGrafter"/>
</dbReference>
<dbReference type="InterPro" id="IPR017871">
    <property type="entry name" value="ABC_transporter-like_CS"/>
</dbReference>
<feature type="domain" description="ABC transporter" evidence="5">
    <location>
        <begin position="23"/>
        <end position="240"/>
    </location>
</feature>
<feature type="region of interest" description="Disordered" evidence="4">
    <location>
        <begin position="1"/>
        <end position="20"/>
    </location>
</feature>
<protein>
    <submittedName>
        <fullName evidence="6">Putative ABC transport system ATP-binding protein</fullName>
    </submittedName>
</protein>
<evidence type="ECO:0000256" key="2">
    <source>
        <dbReference type="ARBA" id="ARBA00022741"/>
    </source>
</evidence>
<dbReference type="CDD" id="cd03255">
    <property type="entry name" value="ABC_MJ0796_LolCDE_FtsE"/>
    <property type="match status" value="1"/>
</dbReference>
<dbReference type="AlphaFoldDB" id="A0A1G6ZA31"/>
<gene>
    <name evidence="6" type="ORF">SAMN05421538_103203</name>
</gene>
<dbReference type="STRING" id="591205.SAMN05421538_103203"/>
<dbReference type="Pfam" id="PF00005">
    <property type="entry name" value="ABC_tran"/>
    <property type="match status" value="1"/>
</dbReference>
<keyword evidence="7" id="KW-1185">Reference proteome</keyword>
<name>A0A1G6ZA31_9RHOB</name>
<keyword evidence="3 6" id="KW-0067">ATP-binding</keyword>
<dbReference type="Proteomes" id="UP000199344">
    <property type="component" value="Unassembled WGS sequence"/>
</dbReference>
<sequence>MNHPDRMRAAKTTPQGAAPPRALQVEHLRKSYGRADSAVPVLSDVSFTLDFGETMALTGESGSGKTTLLHLVAGLDRPDAGQIRLVGQDITGLGERGLARLRRHRLALIFQQFNLIPSLSVADNLSFHARLAGRHDPAWIAALTARLGLSGLGARLPDQISGGQRQRVAIGRAMALRPDLLLADEPTGNLDEDTAQQVIAAMTGLVAEIGCALLLVTHSERIAAQMGRRLHLSHGRVGPR</sequence>
<dbReference type="GO" id="GO:0005524">
    <property type="term" value="F:ATP binding"/>
    <property type="evidence" value="ECO:0007669"/>
    <property type="project" value="UniProtKB-KW"/>
</dbReference>
<dbReference type="PROSITE" id="PS00211">
    <property type="entry name" value="ABC_TRANSPORTER_1"/>
    <property type="match status" value="1"/>
</dbReference>
<evidence type="ECO:0000256" key="1">
    <source>
        <dbReference type="ARBA" id="ARBA00022448"/>
    </source>
</evidence>
<reference evidence="6 7" key="1">
    <citation type="submission" date="2016-10" db="EMBL/GenBank/DDBJ databases">
        <authorList>
            <person name="de Groot N.N."/>
        </authorList>
    </citation>
    <scope>NUCLEOTIDE SEQUENCE [LARGE SCALE GENOMIC DNA]</scope>
    <source>
        <strain evidence="6 7">DSM 22220</strain>
    </source>
</reference>
<dbReference type="EMBL" id="FNAH01000003">
    <property type="protein sequence ID" value="SDD99549.1"/>
    <property type="molecule type" value="Genomic_DNA"/>
</dbReference>
<dbReference type="GO" id="GO:0005886">
    <property type="term" value="C:plasma membrane"/>
    <property type="evidence" value="ECO:0007669"/>
    <property type="project" value="TreeGrafter"/>
</dbReference>